<dbReference type="GO" id="GO:0044614">
    <property type="term" value="C:nuclear pore cytoplasmic filaments"/>
    <property type="evidence" value="ECO:0007669"/>
    <property type="project" value="TreeGrafter"/>
</dbReference>
<proteinExistence type="predicted"/>
<feature type="compositionally biased region" description="Polar residues" evidence="1">
    <location>
        <begin position="86"/>
        <end position="110"/>
    </location>
</feature>
<evidence type="ECO:0000256" key="1">
    <source>
        <dbReference type="SAM" id="MobiDB-lite"/>
    </source>
</evidence>
<gene>
    <name evidence="2" type="ORF">F2Q70_00026279</name>
</gene>
<feature type="compositionally biased region" description="Polar residues" evidence="1">
    <location>
        <begin position="287"/>
        <end position="307"/>
    </location>
</feature>
<dbReference type="PANTHER" id="PTHR23198:SF21">
    <property type="entry name" value="BNAC09G11300D PROTEIN"/>
    <property type="match status" value="1"/>
</dbReference>
<feature type="region of interest" description="Disordered" evidence="1">
    <location>
        <begin position="186"/>
        <end position="231"/>
    </location>
</feature>
<dbReference type="GO" id="GO:0006606">
    <property type="term" value="P:protein import into nucleus"/>
    <property type="evidence" value="ECO:0007669"/>
    <property type="project" value="TreeGrafter"/>
</dbReference>
<dbReference type="PANTHER" id="PTHR23198">
    <property type="entry name" value="NUCLEOPORIN"/>
    <property type="match status" value="1"/>
</dbReference>
<reference evidence="2" key="1">
    <citation type="submission" date="2019-12" db="EMBL/GenBank/DDBJ databases">
        <title>Genome sequencing and annotation of Brassica cretica.</title>
        <authorList>
            <person name="Studholme D.J."/>
            <person name="Sarris P.F."/>
        </authorList>
    </citation>
    <scope>NUCLEOTIDE SEQUENCE</scope>
    <source>
        <strain evidence="2">PFS-102/07</strain>
        <tissue evidence="2">Leaf</tissue>
    </source>
</reference>
<dbReference type="Gene3D" id="1.10.10.2360">
    <property type="match status" value="1"/>
</dbReference>
<evidence type="ECO:0000313" key="2">
    <source>
        <dbReference type="EMBL" id="KAF2601973.1"/>
    </source>
</evidence>
<dbReference type="GO" id="GO:0003723">
    <property type="term" value="F:RNA binding"/>
    <property type="evidence" value="ECO:0007669"/>
    <property type="project" value="TreeGrafter"/>
</dbReference>
<dbReference type="GO" id="GO:0000973">
    <property type="term" value="P:post-transcriptional tethering of RNA polymerase II gene DNA at nuclear periphery"/>
    <property type="evidence" value="ECO:0007669"/>
    <property type="project" value="TreeGrafter"/>
</dbReference>
<feature type="region of interest" description="Disordered" evidence="1">
    <location>
        <begin position="287"/>
        <end position="324"/>
    </location>
</feature>
<sequence>MEDSPYRNGDPGNRGFFRWEPGFLPLGTGVPSNGDPEAGVLPGGSEFFKTRVAYVARFQQIRYSLSVDSYAVATLGVEQVTEPTNVIDSSVPAQSSGTEPSLTPPVTKSVNPEPAHSVDSTILSGGVVNSTDAHADAPVQTCSPPTLFSFPPLGPTGSLTGPVFGCSSPSVSSGFSSRQANIFGSGASTSSTGGDCASSTTPKYPFGTSPLATTTPASGRGSFFTEQGSRYPLYAPTPDLDSSGGQGKMIISISASNSHRHKSHEELRWEDYIKGDKGGLPAAHTSPFNSSMVSPSTPDHLQRTTVGPTHGNPTGFPFGYTIPTAVQRPHEPAGVSGCTACGATSSSSPSGHLGLNGTTTNPPSSIPGLFFCTYGSCPLLFGTPNPAAYGTTTTTTPAAQPYGMMFGTSNLAAQGITPAVQVYPVHGLILLPFGAMSLQ</sequence>
<name>A0A8S9L8S9_BRACR</name>
<feature type="region of interest" description="Disordered" evidence="1">
    <location>
        <begin position="86"/>
        <end position="121"/>
    </location>
</feature>
<dbReference type="InterPro" id="IPR037665">
    <property type="entry name" value="Nucleoporin_S59-like"/>
</dbReference>
<dbReference type="GO" id="GO:0008139">
    <property type="term" value="F:nuclear localization sequence binding"/>
    <property type="evidence" value="ECO:0007669"/>
    <property type="project" value="TreeGrafter"/>
</dbReference>
<protein>
    <submittedName>
        <fullName evidence="2">Uncharacterized protein</fullName>
    </submittedName>
</protein>
<feature type="compositionally biased region" description="Low complexity" evidence="1">
    <location>
        <begin position="186"/>
        <end position="201"/>
    </location>
</feature>
<accession>A0A8S9L8S9</accession>
<dbReference type="EMBL" id="QGKY02000094">
    <property type="protein sequence ID" value="KAF2601973.1"/>
    <property type="molecule type" value="Genomic_DNA"/>
</dbReference>
<dbReference type="GO" id="GO:0017056">
    <property type="term" value="F:structural constituent of nuclear pore"/>
    <property type="evidence" value="ECO:0007669"/>
    <property type="project" value="TreeGrafter"/>
</dbReference>
<dbReference type="AlphaFoldDB" id="A0A8S9L8S9"/>
<organism evidence="2">
    <name type="scientific">Brassica cretica</name>
    <name type="common">Mustard</name>
    <dbReference type="NCBI Taxonomy" id="69181"/>
    <lineage>
        <taxon>Eukaryota</taxon>
        <taxon>Viridiplantae</taxon>
        <taxon>Streptophyta</taxon>
        <taxon>Embryophyta</taxon>
        <taxon>Tracheophyta</taxon>
        <taxon>Spermatophyta</taxon>
        <taxon>Magnoliopsida</taxon>
        <taxon>eudicotyledons</taxon>
        <taxon>Gunneridae</taxon>
        <taxon>Pentapetalae</taxon>
        <taxon>rosids</taxon>
        <taxon>malvids</taxon>
        <taxon>Brassicales</taxon>
        <taxon>Brassicaceae</taxon>
        <taxon>Brassiceae</taxon>
        <taxon>Brassica</taxon>
    </lineage>
</organism>
<dbReference type="GO" id="GO:0006405">
    <property type="term" value="P:RNA export from nucleus"/>
    <property type="evidence" value="ECO:0007669"/>
    <property type="project" value="TreeGrafter"/>
</dbReference>
<dbReference type="GO" id="GO:0034398">
    <property type="term" value="P:telomere tethering at nuclear periphery"/>
    <property type="evidence" value="ECO:0007669"/>
    <property type="project" value="TreeGrafter"/>
</dbReference>
<comment type="caution">
    <text evidence="2">The sequence shown here is derived from an EMBL/GenBank/DDBJ whole genome shotgun (WGS) entry which is preliminary data.</text>
</comment>